<evidence type="ECO:0000259" key="9">
    <source>
        <dbReference type="PROSITE" id="PS50929"/>
    </source>
</evidence>
<dbReference type="Pfam" id="PF00664">
    <property type="entry name" value="ABC_membrane"/>
    <property type="match status" value="1"/>
</dbReference>
<protein>
    <submittedName>
        <fullName evidence="10">ABC transporter ATP-binding protein</fullName>
    </submittedName>
</protein>
<evidence type="ECO:0000256" key="4">
    <source>
        <dbReference type="ARBA" id="ARBA00022840"/>
    </source>
</evidence>
<evidence type="ECO:0000256" key="3">
    <source>
        <dbReference type="ARBA" id="ARBA00022741"/>
    </source>
</evidence>
<keyword evidence="5 7" id="KW-1133">Transmembrane helix</keyword>
<dbReference type="InterPro" id="IPR027417">
    <property type="entry name" value="P-loop_NTPase"/>
</dbReference>
<dbReference type="SUPFAM" id="SSF52540">
    <property type="entry name" value="P-loop containing nucleoside triphosphate hydrolases"/>
    <property type="match status" value="1"/>
</dbReference>
<proteinExistence type="predicted"/>
<reference evidence="11" key="1">
    <citation type="submission" date="2023-07" db="EMBL/GenBank/DDBJ databases">
        <title>Characterization of two Paracoccaceae strains isolated from Phycosphere and proposal of Xinfangfangia lacusdiani sp. nov.</title>
        <authorList>
            <person name="Deng Y."/>
            <person name="Zhang Y.Q."/>
        </authorList>
    </citation>
    <scope>NUCLEOTIDE SEQUENCE [LARGE SCALE GENOMIC DNA]</scope>
    <source>
        <strain evidence="11">CPCC 101403</strain>
    </source>
</reference>
<dbReference type="InterPro" id="IPR003439">
    <property type="entry name" value="ABC_transporter-like_ATP-bd"/>
</dbReference>
<evidence type="ECO:0000256" key="7">
    <source>
        <dbReference type="SAM" id="Phobius"/>
    </source>
</evidence>
<dbReference type="SMART" id="SM00382">
    <property type="entry name" value="AAA"/>
    <property type="match status" value="1"/>
</dbReference>
<organism evidence="10 11">
    <name type="scientific">Paracoccus broussonetiae</name>
    <dbReference type="NCBI Taxonomy" id="3075834"/>
    <lineage>
        <taxon>Bacteria</taxon>
        <taxon>Pseudomonadati</taxon>
        <taxon>Pseudomonadota</taxon>
        <taxon>Alphaproteobacteria</taxon>
        <taxon>Rhodobacterales</taxon>
        <taxon>Paracoccaceae</taxon>
        <taxon>Paracoccus</taxon>
    </lineage>
</organism>
<dbReference type="InterPro" id="IPR017871">
    <property type="entry name" value="ABC_transporter-like_CS"/>
</dbReference>
<gene>
    <name evidence="10" type="ORF">RM190_09765</name>
</gene>
<dbReference type="InterPro" id="IPR039421">
    <property type="entry name" value="Type_1_exporter"/>
</dbReference>
<keyword evidence="3" id="KW-0547">Nucleotide-binding</keyword>
<feature type="transmembrane region" description="Helical" evidence="7">
    <location>
        <begin position="158"/>
        <end position="176"/>
    </location>
</feature>
<dbReference type="InterPro" id="IPR036640">
    <property type="entry name" value="ABC1_TM_sf"/>
</dbReference>
<dbReference type="Gene3D" id="3.40.50.300">
    <property type="entry name" value="P-loop containing nucleotide triphosphate hydrolases"/>
    <property type="match status" value="1"/>
</dbReference>
<feature type="transmembrane region" description="Helical" evidence="7">
    <location>
        <begin position="135"/>
        <end position="152"/>
    </location>
</feature>
<feature type="domain" description="ABC transporter" evidence="8">
    <location>
        <begin position="333"/>
        <end position="564"/>
    </location>
</feature>
<comment type="caution">
    <text evidence="10">The sequence shown here is derived from an EMBL/GenBank/DDBJ whole genome shotgun (WGS) entry which is preliminary data.</text>
</comment>
<dbReference type="PANTHER" id="PTHR43394:SF1">
    <property type="entry name" value="ATP-BINDING CASSETTE SUB-FAMILY B MEMBER 10, MITOCHONDRIAL"/>
    <property type="match status" value="1"/>
</dbReference>
<evidence type="ECO:0000313" key="10">
    <source>
        <dbReference type="EMBL" id="MDT1062144.1"/>
    </source>
</evidence>
<sequence length="566" mass="62043">MLRDFFAYYRPWMGLFWLDFGCAVLSGLLELAFPLAVTAFIDHLLPQGNWGLTVVAAIGLMALYLVNTGLMSIVIYWGHMLGINIETEMRARAFDHLTRLSWRWYDRARTGKLVARVTRDLEEIGEVAHHGPEDAFIALMTFIGAFLLMFSINPQLALIVALIVPAMLVLVIFYGGRMTRTWRAIYARVGDFNVRLEEALGGVRVVQAFGNEAHESDLFATDNQSYRQTKLQAYRVMAVSSALQYMGLRLVQVVVMVMGAGYVLSGQLTTGGFVGFLLLVGVFYRPLEKIAAVIETYPRGLAGFRRYQELLGTEPEIRDAPDAIDAPALRGDIRFEDVGFGYDADRPILKGIDLTISAGETVAFVGPSGAGKTTLLALLPRFYEPTQGRITVDGVPLDQMKLNSLRRQIGLVSQDVFLFGGTLRENIAYGRLGASDAEIMRAAEQAQLGPMIAGLTEGLDTIVGERGVMLSGGQKQRVAIARAFLKNPPILILDEATSALDSQTEREIQSALDALAVGRTTLVIAHRLGTIRNADRIIVMQEGRIVESGQHGPLIAQGGVYARLSG</sequence>
<feature type="transmembrane region" description="Helical" evidence="7">
    <location>
        <begin position="12"/>
        <end position="41"/>
    </location>
</feature>
<keyword evidence="11" id="KW-1185">Reference proteome</keyword>
<keyword evidence="6 7" id="KW-0472">Membrane</keyword>
<dbReference type="CDD" id="cd18549">
    <property type="entry name" value="ABC_6TM_YwjA_like"/>
    <property type="match status" value="1"/>
</dbReference>
<dbReference type="PROSITE" id="PS00211">
    <property type="entry name" value="ABC_TRANSPORTER_1"/>
    <property type="match status" value="1"/>
</dbReference>
<dbReference type="RefSeq" id="WP_311759239.1">
    <property type="nucleotide sequence ID" value="NZ_JAVRQI010000006.1"/>
</dbReference>
<keyword evidence="4 10" id="KW-0067">ATP-binding</keyword>
<evidence type="ECO:0000313" key="11">
    <source>
        <dbReference type="Proteomes" id="UP001251085"/>
    </source>
</evidence>
<feature type="transmembrane region" description="Helical" evidence="7">
    <location>
        <begin position="264"/>
        <end position="284"/>
    </location>
</feature>
<dbReference type="GO" id="GO:0005524">
    <property type="term" value="F:ATP binding"/>
    <property type="evidence" value="ECO:0007669"/>
    <property type="project" value="UniProtKB-KW"/>
</dbReference>
<dbReference type="InterPro" id="IPR011527">
    <property type="entry name" value="ABC1_TM_dom"/>
</dbReference>
<comment type="subcellular location">
    <subcellularLocation>
        <location evidence="1">Cell membrane</location>
        <topology evidence="1">Multi-pass membrane protein</topology>
    </subcellularLocation>
</comment>
<dbReference type="PROSITE" id="PS50893">
    <property type="entry name" value="ABC_TRANSPORTER_2"/>
    <property type="match status" value="1"/>
</dbReference>
<evidence type="ECO:0000256" key="6">
    <source>
        <dbReference type="ARBA" id="ARBA00023136"/>
    </source>
</evidence>
<name>A0ABU3ED69_9RHOB</name>
<dbReference type="EMBL" id="JAVRQI010000006">
    <property type="protein sequence ID" value="MDT1062144.1"/>
    <property type="molecule type" value="Genomic_DNA"/>
</dbReference>
<dbReference type="InterPro" id="IPR003593">
    <property type="entry name" value="AAA+_ATPase"/>
</dbReference>
<dbReference type="Pfam" id="PF00005">
    <property type="entry name" value="ABC_tran"/>
    <property type="match status" value="1"/>
</dbReference>
<dbReference type="SUPFAM" id="SSF90123">
    <property type="entry name" value="ABC transporter transmembrane region"/>
    <property type="match status" value="1"/>
</dbReference>
<evidence type="ECO:0000256" key="2">
    <source>
        <dbReference type="ARBA" id="ARBA00022692"/>
    </source>
</evidence>
<evidence type="ECO:0000256" key="1">
    <source>
        <dbReference type="ARBA" id="ARBA00004651"/>
    </source>
</evidence>
<dbReference type="Proteomes" id="UP001251085">
    <property type="component" value="Unassembled WGS sequence"/>
</dbReference>
<evidence type="ECO:0000259" key="8">
    <source>
        <dbReference type="PROSITE" id="PS50893"/>
    </source>
</evidence>
<dbReference type="Gene3D" id="1.20.1560.10">
    <property type="entry name" value="ABC transporter type 1, transmembrane domain"/>
    <property type="match status" value="1"/>
</dbReference>
<dbReference type="PROSITE" id="PS50929">
    <property type="entry name" value="ABC_TM1F"/>
    <property type="match status" value="1"/>
</dbReference>
<accession>A0ABU3ED69</accession>
<dbReference type="PANTHER" id="PTHR43394">
    <property type="entry name" value="ATP-DEPENDENT PERMEASE MDL1, MITOCHONDRIAL"/>
    <property type="match status" value="1"/>
</dbReference>
<keyword evidence="2 7" id="KW-0812">Transmembrane</keyword>
<evidence type="ECO:0000256" key="5">
    <source>
        <dbReference type="ARBA" id="ARBA00022989"/>
    </source>
</evidence>
<feature type="domain" description="ABC transmembrane type-1" evidence="9">
    <location>
        <begin position="17"/>
        <end position="299"/>
    </location>
</feature>
<feature type="transmembrane region" description="Helical" evidence="7">
    <location>
        <begin position="53"/>
        <end position="77"/>
    </location>
</feature>